<dbReference type="OrthoDB" id="9793163at2"/>
<feature type="signal peptide" evidence="9">
    <location>
        <begin position="1"/>
        <end position="21"/>
    </location>
</feature>
<evidence type="ECO:0000313" key="11">
    <source>
        <dbReference type="Proteomes" id="UP000288395"/>
    </source>
</evidence>
<comment type="similarity">
    <text evidence="2">Belongs to the CsgG family.</text>
</comment>
<keyword evidence="6" id="KW-0472">Membrane</keyword>
<keyword evidence="8" id="KW-0449">Lipoprotein</keyword>
<comment type="function">
    <text evidence="1">May be involved in the biogenesis of curli organelles.</text>
</comment>
<keyword evidence="7" id="KW-0564">Palmitate</keyword>
<dbReference type="Pfam" id="PF03783">
    <property type="entry name" value="CsgG"/>
    <property type="match status" value="1"/>
</dbReference>
<dbReference type="EMBL" id="PIPJ01000002">
    <property type="protein sequence ID" value="RUO22252.1"/>
    <property type="molecule type" value="Genomic_DNA"/>
</dbReference>
<evidence type="ECO:0000256" key="3">
    <source>
        <dbReference type="ARBA" id="ARBA00014028"/>
    </source>
</evidence>
<feature type="chain" id="PRO_5019129397" description="Curli production assembly/transport component CsgG" evidence="9">
    <location>
        <begin position="22"/>
        <end position="323"/>
    </location>
</feature>
<dbReference type="AlphaFoldDB" id="A0A432VZT5"/>
<reference evidence="11" key="1">
    <citation type="journal article" date="2018" name="Front. Microbiol.">
        <title>Genome-Based Analysis Reveals the Taxonomy and Diversity of the Family Idiomarinaceae.</title>
        <authorList>
            <person name="Liu Y."/>
            <person name="Lai Q."/>
            <person name="Shao Z."/>
        </authorList>
    </citation>
    <scope>NUCLEOTIDE SEQUENCE [LARGE SCALE GENOMIC DNA]</scope>
    <source>
        <strain evidence="11">GBPy7</strain>
    </source>
</reference>
<dbReference type="InterPro" id="IPR005534">
    <property type="entry name" value="Curli_assmbl/transp-comp_CsgG"/>
</dbReference>
<keyword evidence="11" id="KW-1185">Reference proteome</keyword>
<name>A0A432VZT5_9GAMM</name>
<gene>
    <name evidence="10" type="ORF">CWE08_03430</name>
</gene>
<dbReference type="PANTHER" id="PTHR41164:SF1">
    <property type="entry name" value="CURLI PRODUCTION ASSEMBLY_TRANSPORT COMPONENT CSGG"/>
    <property type="match status" value="1"/>
</dbReference>
<dbReference type="RefSeq" id="WP_126765656.1">
    <property type="nucleotide sequence ID" value="NZ_PIPJ01000002.1"/>
</dbReference>
<dbReference type="Gene3D" id="3.40.50.10610">
    <property type="entry name" value="ABC-type transport auxiliary lipoprotein component"/>
    <property type="match status" value="1"/>
</dbReference>
<accession>A0A432VZT5</accession>
<dbReference type="GO" id="GO:0030288">
    <property type="term" value="C:outer membrane-bounded periplasmic space"/>
    <property type="evidence" value="ECO:0007669"/>
    <property type="project" value="InterPro"/>
</dbReference>
<evidence type="ECO:0000256" key="2">
    <source>
        <dbReference type="ARBA" id="ARBA00008899"/>
    </source>
</evidence>
<evidence type="ECO:0000256" key="8">
    <source>
        <dbReference type="ARBA" id="ARBA00023288"/>
    </source>
</evidence>
<evidence type="ECO:0000256" key="1">
    <source>
        <dbReference type="ARBA" id="ARBA00003989"/>
    </source>
</evidence>
<evidence type="ECO:0000256" key="9">
    <source>
        <dbReference type="SAM" id="SignalP"/>
    </source>
</evidence>
<evidence type="ECO:0000313" key="10">
    <source>
        <dbReference type="EMBL" id="RUO22252.1"/>
    </source>
</evidence>
<comment type="caution">
    <text evidence="10">The sequence shown here is derived from an EMBL/GenBank/DDBJ whole genome shotgun (WGS) entry which is preliminary data.</text>
</comment>
<evidence type="ECO:0000256" key="4">
    <source>
        <dbReference type="ARBA" id="ARBA00022475"/>
    </source>
</evidence>
<dbReference type="Proteomes" id="UP000288395">
    <property type="component" value="Unassembled WGS sequence"/>
</dbReference>
<evidence type="ECO:0000256" key="6">
    <source>
        <dbReference type="ARBA" id="ARBA00023136"/>
    </source>
</evidence>
<keyword evidence="5 9" id="KW-0732">Signal</keyword>
<keyword evidence="4" id="KW-1003">Cell membrane</keyword>
<evidence type="ECO:0000256" key="5">
    <source>
        <dbReference type="ARBA" id="ARBA00022729"/>
    </source>
</evidence>
<organism evidence="10 11">
    <name type="scientific">Aliidiomarina iranensis</name>
    <dbReference type="NCBI Taxonomy" id="1434071"/>
    <lineage>
        <taxon>Bacteria</taxon>
        <taxon>Pseudomonadati</taxon>
        <taxon>Pseudomonadota</taxon>
        <taxon>Gammaproteobacteria</taxon>
        <taxon>Alteromonadales</taxon>
        <taxon>Idiomarinaceae</taxon>
        <taxon>Aliidiomarina</taxon>
    </lineage>
</organism>
<sequence length="323" mass="33929">MKTKFLALAIAAAICSGCASQAPAPSPSNSQISDQQQLEAQQQILQQAPESVQLKRKIAVGRLSNETNYGRSLLRGADEGLFDNKIADMFNQAIVNTNNFLIFERQDISLLENEVALNDRVSEMVGVDTLVIGSLTEFGRSTTGERGFLSSSAKQEATATVDIRLVDVATGQVIASVTGTGSSSNEQSRTMGFGSVSGYDGSLNDQAIGAAVNAAVAKMSSLLLENPWSADILAVEEGNIYISGGEAQGIKIGQTFAVKTKGRRVNSGTTGAMITLPGSEVAKLEIAGTFGRTELDQGSFGTLTEGSIDGYDMATLEIVELAK</sequence>
<proteinExistence type="inferred from homology"/>
<dbReference type="PANTHER" id="PTHR41164">
    <property type="entry name" value="CURLI PRODUCTION ASSEMBLY/TRANSPORT COMPONENT CSGG"/>
    <property type="match status" value="1"/>
</dbReference>
<evidence type="ECO:0000256" key="7">
    <source>
        <dbReference type="ARBA" id="ARBA00023139"/>
    </source>
</evidence>
<protein>
    <recommendedName>
        <fullName evidence="3">Curli production assembly/transport component CsgG</fullName>
    </recommendedName>
</protein>